<organism evidence="2 3">
    <name type="scientific">Cymbomonas tetramitiformis</name>
    <dbReference type="NCBI Taxonomy" id="36881"/>
    <lineage>
        <taxon>Eukaryota</taxon>
        <taxon>Viridiplantae</taxon>
        <taxon>Chlorophyta</taxon>
        <taxon>Pyramimonadophyceae</taxon>
        <taxon>Pyramimonadales</taxon>
        <taxon>Pyramimonadaceae</taxon>
        <taxon>Cymbomonas</taxon>
    </lineage>
</organism>
<gene>
    <name evidence="2" type="ORF">CYMTET_16958</name>
</gene>
<reference evidence="2 3" key="1">
    <citation type="journal article" date="2015" name="Genome Biol. Evol.">
        <title>Comparative Genomics of a Bacterivorous Green Alga Reveals Evolutionary Causalities and Consequences of Phago-Mixotrophic Mode of Nutrition.</title>
        <authorList>
            <person name="Burns J.A."/>
            <person name="Paasch A."/>
            <person name="Narechania A."/>
            <person name="Kim E."/>
        </authorList>
    </citation>
    <scope>NUCLEOTIDE SEQUENCE [LARGE SCALE GENOMIC DNA]</scope>
    <source>
        <strain evidence="2 3">PLY_AMNH</strain>
    </source>
</reference>
<name>A0AAE0GAW4_9CHLO</name>
<dbReference type="EMBL" id="LGRX02007496">
    <property type="protein sequence ID" value="KAK3274885.1"/>
    <property type="molecule type" value="Genomic_DNA"/>
</dbReference>
<feature type="compositionally biased region" description="Low complexity" evidence="1">
    <location>
        <begin position="351"/>
        <end position="363"/>
    </location>
</feature>
<evidence type="ECO:0000313" key="3">
    <source>
        <dbReference type="Proteomes" id="UP001190700"/>
    </source>
</evidence>
<dbReference type="AlphaFoldDB" id="A0AAE0GAW4"/>
<accession>A0AAE0GAW4</accession>
<protein>
    <submittedName>
        <fullName evidence="2">Uncharacterized protein</fullName>
    </submittedName>
</protein>
<sequence>MECHPVEAPAAGGVEESTPGDKIGCHQPLLRGSEEGAWGRGRLSKFLGPRLASRASSFGAFDVDRHGLGVEITWPKLRKLLELSVTNELIQVLQEYGVSDVIISVTDNLSSMVHLGASFIVGQGGAMPKLIDLYHRKQTLHTSELEAALDKMALQESDMQDSGGWSDRSVNEMILRSLAQQLQSCGLPVPANLHEESLHEATRLTEAALIAHALSQAAECGMILPATAADATTMHEVLQVVEKSICSEVIGRYRAVREALAFPVHEPFFEAEDACSSADAPEPPRRGPDTLLEDCLEHLNTNRLASEVLCTLFNIYDGAQFGEDQRDLLGVAACAASPCNTNRAIDSIQEDSTSPSHKSFSSSKHGDSWRVPSRWHSAAGASSGSRSRSLSLGLDEDNLFSAAVNNFYGQRSSLDPTDGMPGTSACIAAERALAHQECRDELRERPSVSGRGPDVKKNPLNPLYSMYCPHESVQSDFDNTDFFCDSSFYNGEGHQDEEEEEAVSLSRSARIRAELLESVTEGVIKPGMSGMRRSLVYGGRMVEKAAEIMSLRKAGPTHPPAPFAGPDRWPALASARATRHDEEQSEAEKRKDRATSSGWDATLPALRHPSSEEECNRVERASAASNLAEANSLLTSMDIMMDSLLQARNSPLFTAKQKASPGPRRMEECGVWQECLRELQSSAQRLITFIFASRLTSKARHCRATPRHP</sequence>
<evidence type="ECO:0000256" key="1">
    <source>
        <dbReference type="SAM" id="MobiDB-lite"/>
    </source>
</evidence>
<proteinExistence type="predicted"/>
<feature type="compositionally biased region" description="Basic and acidic residues" evidence="1">
    <location>
        <begin position="578"/>
        <end position="594"/>
    </location>
</feature>
<dbReference type="Proteomes" id="UP001190700">
    <property type="component" value="Unassembled WGS sequence"/>
</dbReference>
<evidence type="ECO:0000313" key="2">
    <source>
        <dbReference type="EMBL" id="KAK3274885.1"/>
    </source>
</evidence>
<feature type="region of interest" description="Disordered" evidence="1">
    <location>
        <begin position="348"/>
        <end position="387"/>
    </location>
</feature>
<feature type="region of interest" description="Disordered" evidence="1">
    <location>
        <begin position="1"/>
        <end position="24"/>
    </location>
</feature>
<comment type="caution">
    <text evidence="2">The sequence shown here is derived from an EMBL/GenBank/DDBJ whole genome shotgun (WGS) entry which is preliminary data.</text>
</comment>
<feature type="region of interest" description="Disordered" evidence="1">
    <location>
        <begin position="573"/>
        <end position="612"/>
    </location>
</feature>
<keyword evidence="3" id="KW-1185">Reference proteome</keyword>
<feature type="compositionally biased region" description="Low complexity" evidence="1">
    <location>
        <begin position="377"/>
        <end position="387"/>
    </location>
</feature>